<dbReference type="GO" id="GO:0005737">
    <property type="term" value="C:cytoplasm"/>
    <property type="evidence" value="ECO:0007669"/>
    <property type="project" value="TreeGrafter"/>
</dbReference>
<comment type="catalytic activity">
    <reaction evidence="1">
        <text>7,8-dihydroneopterin = 6-hydroxymethyl-7,8-dihydropterin + glycolaldehyde</text>
        <dbReference type="Rhea" id="RHEA:10540"/>
        <dbReference type="ChEBI" id="CHEBI:17001"/>
        <dbReference type="ChEBI" id="CHEBI:17071"/>
        <dbReference type="ChEBI" id="CHEBI:44841"/>
        <dbReference type="EC" id="4.1.2.25"/>
    </reaction>
</comment>
<organism evidence="9 10">
    <name type="scientific">Emydomyces testavorans</name>
    <dbReference type="NCBI Taxonomy" id="2070801"/>
    <lineage>
        <taxon>Eukaryota</taxon>
        <taxon>Fungi</taxon>
        <taxon>Dikarya</taxon>
        <taxon>Ascomycota</taxon>
        <taxon>Pezizomycotina</taxon>
        <taxon>Eurotiomycetes</taxon>
        <taxon>Eurotiomycetidae</taxon>
        <taxon>Onygenales</taxon>
        <taxon>Nannizziopsiaceae</taxon>
        <taxon>Emydomyces</taxon>
    </lineage>
</organism>
<evidence type="ECO:0000256" key="7">
    <source>
        <dbReference type="ARBA" id="ARBA00032903"/>
    </source>
</evidence>
<keyword evidence="5" id="KW-0289">Folate biosynthesis</keyword>
<comment type="similarity">
    <text evidence="3">Belongs to the DHNA family.</text>
</comment>
<dbReference type="EC" id="4.1.2.25" evidence="4"/>
<dbReference type="EMBL" id="CP120627">
    <property type="protein sequence ID" value="WEW55047.1"/>
    <property type="molecule type" value="Genomic_DNA"/>
</dbReference>
<dbReference type="InterPro" id="IPR006156">
    <property type="entry name" value="Dihydroneopterin_aldolase"/>
</dbReference>
<dbReference type="Proteomes" id="UP001219355">
    <property type="component" value="Chromosome 1"/>
</dbReference>
<dbReference type="GO" id="GO:0004150">
    <property type="term" value="F:dihydroneopterin aldolase activity"/>
    <property type="evidence" value="ECO:0007669"/>
    <property type="project" value="UniProtKB-EC"/>
</dbReference>
<dbReference type="PANTHER" id="PTHR42844:SF1">
    <property type="entry name" value="DIHYDRONEOPTERIN ALDOLASE 1-RELATED"/>
    <property type="match status" value="1"/>
</dbReference>
<proteinExistence type="inferred from homology"/>
<evidence type="ECO:0000313" key="10">
    <source>
        <dbReference type="Proteomes" id="UP001219355"/>
    </source>
</evidence>
<dbReference type="GO" id="GO:0046656">
    <property type="term" value="P:folic acid biosynthetic process"/>
    <property type="evidence" value="ECO:0007669"/>
    <property type="project" value="UniProtKB-KW"/>
</dbReference>
<evidence type="ECO:0000256" key="6">
    <source>
        <dbReference type="ARBA" id="ARBA00023239"/>
    </source>
</evidence>
<feature type="domain" description="Dihydroneopterin aldolase/epimerase" evidence="8">
    <location>
        <begin position="170"/>
        <end position="278"/>
    </location>
</feature>
<gene>
    <name evidence="9" type="ORF">PRK78_000475</name>
</gene>
<dbReference type="InterPro" id="IPR043133">
    <property type="entry name" value="GTP-CH-I_C/QueF"/>
</dbReference>
<accession>A0AAF0IFN0</accession>
<keyword evidence="10" id="KW-1185">Reference proteome</keyword>
<dbReference type="PANTHER" id="PTHR42844">
    <property type="entry name" value="DIHYDRONEOPTERIN ALDOLASE 1-RELATED"/>
    <property type="match status" value="1"/>
</dbReference>
<keyword evidence="6" id="KW-0456">Lyase</keyword>
<dbReference type="Pfam" id="PF02152">
    <property type="entry name" value="FolB"/>
    <property type="match status" value="1"/>
</dbReference>
<dbReference type="SUPFAM" id="SSF55620">
    <property type="entry name" value="Tetrahydrobiopterin biosynthesis enzymes-like"/>
    <property type="match status" value="1"/>
</dbReference>
<dbReference type="Gene3D" id="3.30.1130.10">
    <property type="match status" value="2"/>
</dbReference>
<evidence type="ECO:0000313" key="9">
    <source>
        <dbReference type="EMBL" id="WEW55047.1"/>
    </source>
</evidence>
<evidence type="ECO:0000259" key="8">
    <source>
        <dbReference type="SMART" id="SM00905"/>
    </source>
</evidence>
<dbReference type="NCBIfam" id="TIGR00526">
    <property type="entry name" value="folB_dom"/>
    <property type="match status" value="1"/>
</dbReference>
<evidence type="ECO:0000256" key="5">
    <source>
        <dbReference type="ARBA" id="ARBA00022909"/>
    </source>
</evidence>
<protein>
    <recommendedName>
        <fullName evidence="4">dihydroneopterin aldolase</fullName>
        <ecNumber evidence="4">4.1.2.25</ecNumber>
    </recommendedName>
    <alternativeName>
        <fullName evidence="7">7,8-dihydroneopterin aldolase</fullName>
    </alternativeName>
</protein>
<evidence type="ECO:0000256" key="3">
    <source>
        <dbReference type="ARBA" id="ARBA00005708"/>
    </source>
</evidence>
<dbReference type="AlphaFoldDB" id="A0AAF0IFN0"/>
<dbReference type="SMART" id="SM00905">
    <property type="entry name" value="FolB"/>
    <property type="match status" value="1"/>
</dbReference>
<comment type="pathway">
    <text evidence="2">Cofactor biosynthesis; tetrahydrofolate biosynthesis; 2-amino-4-hydroxy-6-hydroxymethyl-7,8-dihydropteridine diphosphate from 7,8-dihydroneopterin triphosphate: step 3/4.</text>
</comment>
<dbReference type="InterPro" id="IPR006157">
    <property type="entry name" value="FolB_dom"/>
</dbReference>
<reference evidence="9" key="1">
    <citation type="submission" date="2023-03" db="EMBL/GenBank/DDBJ databases">
        <title>Emydomyces testavorans Genome Sequence.</title>
        <authorList>
            <person name="Hoyer L."/>
        </authorList>
    </citation>
    <scope>NUCLEOTIDE SEQUENCE</scope>
    <source>
        <strain evidence="9">16-2883</strain>
    </source>
</reference>
<evidence type="ECO:0000256" key="1">
    <source>
        <dbReference type="ARBA" id="ARBA00001353"/>
    </source>
</evidence>
<evidence type="ECO:0000256" key="4">
    <source>
        <dbReference type="ARBA" id="ARBA00013043"/>
    </source>
</evidence>
<evidence type="ECO:0000256" key="2">
    <source>
        <dbReference type="ARBA" id="ARBA00005013"/>
    </source>
</evidence>
<sequence>MAAKEHFSVDYINLRNIRFPVPLVIDPDAWNRCNKPQPAIISLRIAFPSVLIDEAGRKDNVATTLNYSFLYYVLEAGIQTEIELSVNRNTAVQRGLRLEDLISLIEEGVKHQQASSIADADQEMGDEMARQVSGMVEMVLHFPKAVLRSAGGLKCLTRSSSESGWDKRQFRIEELRCYCVIGVNAHERLEKQAVDVGLEFSFDQSKSGEYEIFARKYPVITRTVAEAVDASSFKTVEALATMVARIITIDFEFSEVTVKIDKLSALAFVEHSGVEITRTAGFFKGQ</sequence>
<name>A0AAF0IFN0_9EURO</name>